<dbReference type="SUPFAM" id="SSF63411">
    <property type="entry name" value="LuxS/MPP-like metallohydrolase"/>
    <property type="match status" value="2"/>
</dbReference>
<evidence type="ECO:0000256" key="3">
    <source>
        <dbReference type="SAM" id="SignalP"/>
    </source>
</evidence>
<reference evidence="7" key="1">
    <citation type="journal article" date="2019" name="Int. J. Syst. Evol. Microbiol.">
        <title>The Global Catalogue of Microorganisms (GCM) 10K type strain sequencing project: providing services to taxonomists for standard genome sequencing and annotation.</title>
        <authorList>
            <consortium name="The Broad Institute Genomics Platform"/>
            <consortium name="The Broad Institute Genome Sequencing Center for Infectious Disease"/>
            <person name="Wu L."/>
            <person name="Ma J."/>
        </authorList>
    </citation>
    <scope>NUCLEOTIDE SEQUENCE [LARGE SCALE GENOMIC DNA]</scope>
    <source>
        <strain evidence="7">KCTC 23707</strain>
    </source>
</reference>
<evidence type="ECO:0000313" key="6">
    <source>
        <dbReference type="EMBL" id="MFD2258330.1"/>
    </source>
</evidence>
<dbReference type="InterPro" id="IPR007863">
    <property type="entry name" value="Peptidase_M16_C"/>
</dbReference>
<dbReference type="PANTHER" id="PTHR11851">
    <property type="entry name" value="METALLOPROTEASE"/>
    <property type="match status" value="1"/>
</dbReference>
<feature type="domain" description="Peptidase M16 C-terminal" evidence="5">
    <location>
        <begin position="193"/>
        <end position="373"/>
    </location>
</feature>
<keyword evidence="3" id="KW-0732">Signal</keyword>
<dbReference type="Pfam" id="PF00675">
    <property type="entry name" value="Peptidase_M16"/>
    <property type="match status" value="1"/>
</dbReference>
<feature type="signal peptide" evidence="3">
    <location>
        <begin position="1"/>
        <end position="19"/>
    </location>
</feature>
<keyword evidence="2" id="KW-0645">Protease</keyword>
<dbReference type="InterPro" id="IPR011765">
    <property type="entry name" value="Pept_M16_N"/>
</dbReference>
<keyword evidence="2" id="KW-0482">Metalloprotease</keyword>
<evidence type="ECO:0000256" key="2">
    <source>
        <dbReference type="ARBA" id="ARBA00023049"/>
    </source>
</evidence>
<dbReference type="EMBL" id="JBHUIR010000005">
    <property type="protein sequence ID" value="MFD2258330.1"/>
    <property type="molecule type" value="Genomic_DNA"/>
</dbReference>
<evidence type="ECO:0000259" key="4">
    <source>
        <dbReference type="Pfam" id="PF00675"/>
    </source>
</evidence>
<organism evidence="6 7">
    <name type="scientific">Chelativorans composti</name>
    <dbReference type="NCBI Taxonomy" id="768533"/>
    <lineage>
        <taxon>Bacteria</taxon>
        <taxon>Pseudomonadati</taxon>
        <taxon>Pseudomonadota</taxon>
        <taxon>Alphaproteobacteria</taxon>
        <taxon>Hyphomicrobiales</taxon>
        <taxon>Phyllobacteriaceae</taxon>
        <taxon>Chelativorans</taxon>
    </lineage>
</organism>
<accession>A0ABW5DCX7</accession>
<name>A0ABW5DCX7_9HYPH</name>
<evidence type="ECO:0000256" key="1">
    <source>
        <dbReference type="ARBA" id="ARBA00007261"/>
    </source>
</evidence>
<dbReference type="InterPro" id="IPR011249">
    <property type="entry name" value="Metalloenz_LuxS/M16"/>
</dbReference>
<keyword evidence="7" id="KW-1185">Reference proteome</keyword>
<dbReference type="InterPro" id="IPR050361">
    <property type="entry name" value="MPP/UQCRC_Complex"/>
</dbReference>
<dbReference type="Gene3D" id="3.30.830.10">
    <property type="entry name" value="Metalloenzyme, LuxS/M16 peptidase-like"/>
    <property type="match status" value="2"/>
</dbReference>
<evidence type="ECO:0000313" key="7">
    <source>
        <dbReference type="Proteomes" id="UP001597373"/>
    </source>
</evidence>
<evidence type="ECO:0000259" key="5">
    <source>
        <dbReference type="Pfam" id="PF05193"/>
    </source>
</evidence>
<comment type="similarity">
    <text evidence="1">Belongs to the peptidase M16 family.</text>
</comment>
<feature type="chain" id="PRO_5045222344" evidence="3">
    <location>
        <begin position="20"/>
        <end position="449"/>
    </location>
</feature>
<gene>
    <name evidence="6" type="ORF">ACFSMZ_00920</name>
</gene>
<sequence length="449" mass="50005">MYFLSIVALVAGLVSRAYAEEAVKKPDIDVFTLENGLQVVVVPQRRVPIVTHLLAYKVGAADEPPGLSGMAHFFEHLMFKATKNHAAGELDAAVQALGGSHNAFTTHDMTVYHQKVPPSALEQMMAFEADRMRNLILDDETIETERQVVLEERLMRTDNNPGGILGEAFGAALFVNHPYGRPVIGWRNEIEGLTREQLIDFYNRYYVPNNAILVVVGDVDAETVRQLAEKTYGKVERGPDLPERVRPTEPPARTERTVTLKDDRVTIPSFYQAWVAPAPYSEDRDLNDALAVLGEILGGGERSRLHRRLVIKDRTAARVYAYLSSDRDYARFAVGADPINPEALKAVEAAIREELEAVLQDGVTAEELETAKKVYASQFVFARDNMMSRAVQYASDLIEGGTVDELDDARERLEAVTLEKIQEAARKYLLLDRSVKGYLMPADNETAAD</sequence>
<feature type="domain" description="Peptidase M16 N-terminal" evidence="4">
    <location>
        <begin position="46"/>
        <end position="184"/>
    </location>
</feature>
<dbReference type="Pfam" id="PF05193">
    <property type="entry name" value="Peptidase_M16_C"/>
    <property type="match status" value="1"/>
</dbReference>
<dbReference type="RefSeq" id="WP_378187781.1">
    <property type="nucleotide sequence ID" value="NZ_BAABGS010000073.1"/>
</dbReference>
<protein>
    <submittedName>
        <fullName evidence="6">M16 family metallopeptidase</fullName>
    </submittedName>
</protein>
<comment type="caution">
    <text evidence="6">The sequence shown here is derived from an EMBL/GenBank/DDBJ whole genome shotgun (WGS) entry which is preliminary data.</text>
</comment>
<keyword evidence="2" id="KW-0378">Hydrolase</keyword>
<proteinExistence type="inferred from homology"/>
<dbReference type="PANTHER" id="PTHR11851:SF49">
    <property type="entry name" value="MITOCHONDRIAL-PROCESSING PEPTIDASE SUBUNIT ALPHA"/>
    <property type="match status" value="1"/>
</dbReference>
<dbReference type="Proteomes" id="UP001597373">
    <property type="component" value="Unassembled WGS sequence"/>
</dbReference>